<accession>A0A6I4UTS8</accession>
<name>A0A6I4UTS8_9SPHN</name>
<comment type="caution">
    <text evidence="1">The sequence shown here is derived from an EMBL/GenBank/DDBJ whole genome shotgun (WGS) entry which is preliminary data.</text>
</comment>
<dbReference type="RefSeq" id="WP_160747184.1">
    <property type="nucleotide sequence ID" value="NZ_WTYK01000007.1"/>
</dbReference>
<organism evidence="1 2">
    <name type="scientific">Croceibacterium soli</name>
    <dbReference type="NCBI Taxonomy" id="1739690"/>
    <lineage>
        <taxon>Bacteria</taxon>
        <taxon>Pseudomonadati</taxon>
        <taxon>Pseudomonadota</taxon>
        <taxon>Alphaproteobacteria</taxon>
        <taxon>Sphingomonadales</taxon>
        <taxon>Erythrobacteraceae</taxon>
        <taxon>Croceibacterium</taxon>
    </lineage>
</organism>
<proteinExistence type="predicted"/>
<dbReference type="EMBL" id="WTYK01000007">
    <property type="protein sequence ID" value="MXP42320.1"/>
    <property type="molecule type" value="Genomic_DNA"/>
</dbReference>
<protein>
    <recommendedName>
        <fullName evidence="3">Phytoene synthase</fullName>
    </recommendedName>
</protein>
<reference evidence="1 2" key="1">
    <citation type="submission" date="2019-12" db="EMBL/GenBank/DDBJ databases">
        <title>Genomic-based taxomic classification of the family Erythrobacteraceae.</title>
        <authorList>
            <person name="Xu L."/>
        </authorList>
    </citation>
    <scope>NUCLEOTIDE SEQUENCE [LARGE SCALE GENOMIC DNA]</scope>
    <source>
        <strain evidence="1 2">MCCC 1K02066</strain>
    </source>
</reference>
<sequence>MILVEELPPAQRLALAYAPRVAREPTLALLTLDARLARTLQRKSEPVLAQMRFAWWRDTLAKEPAQWPRGDALLALLRHWRNPAALTPLVDGWEMLLAEQLDSAAIAEFAGGRGAAFGQLAAELGADPLAARACGEVWALGDLAANIANAAEREAVIEAARRLGNCGRLPRALRPLTVLAGLAQRGVRRGGTPLLDGPGAAALAMRLGIAGR</sequence>
<evidence type="ECO:0008006" key="3">
    <source>
        <dbReference type="Google" id="ProtNLM"/>
    </source>
</evidence>
<dbReference type="OrthoDB" id="9814909at2"/>
<evidence type="ECO:0000313" key="1">
    <source>
        <dbReference type="EMBL" id="MXP42320.1"/>
    </source>
</evidence>
<keyword evidence="2" id="KW-1185">Reference proteome</keyword>
<dbReference type="Proteomes" id="UP000469159">
    <property type="component" value="Unassembled WGS sequence"/>
</dbReference>
<dbReference type="AlphaFoldDB" id="A0A6I4UTS8"/>
<gene>
    <name evidence="1" type="ORF">GRI75_11785</name>
</gene>
<evidence type="ECO:0000313" key="2">
    <source>
        <dbReference type="Proteomes" id="UP000469159"/>
    </source>
</evidence>